<dbReference type="EMBL" id="LR900635">
    <property type="protein sequence ID" value="CAD7246385.1"/>
    <property type="molecule type" value="Genomic_DNA"/>
</dbReference>
<dbReference type="InterPro" id="IPR011992">
    <property type="entry name" value="EF-hand-dom_pair"/>
</dbReference>
<dbReference type="PROSITE" id="PS50222">
    <property type="entry name" value="EF_HAND_2"/>
    <property type="match status" value="1"/>
</dbReference>
<dbReference type="Gene3D" id="1.10.238.10">
    <property type="entry name" value="EF-hand"/>
    <property type="match status" value="1"/>
</dbReference>
<protein>
    <recommendedName>
        <fullName evidence="2">EF-hand domain-containing protein</fullName>
    </recommendedName>
</protein>
<reference evidence="3" key="1">
    <citation type="submission" date="2020-11" db="EMBL/GenBank/DDBJ databases">
        <authorList>
            <person name="Tran Van P."/>
        </authorList>
    </citation>
    <scope>NUCLEOTIDE SEQUENCE</scope>
</reference>
<dbReference type="OrthoDB" id="289247at2759"/>
<evidence type="ECO:0000259" key="2">
    <source>
        <dbReference type="PROSITE" id="PS50222"/>
    </source>
</evidence>
<dbReference type="AlphaFoldDB" id="A0A7R8XFS8"/>
<sequence length="87" mass="9805">MPIITDRTIGCNRLDLTIYKKERTALHSSNLDPNSGMLMPEPKICSDEELANMIDAILKMDDHNRNGIIDYPEFIQAQEAATTQAKN</sequence>
<organism evidence="3">
    <name type="scientific">Darwinula stevensoni</name>
    <dbReference type="NCBI Taxonomy" id="69355"/>
    <lineage>
        <taxon>Eukaryota</taxon>
        <taxon>Metazoa</taxon>
        <taxon>Ecdysozoa</taxon>
        <taxon>Arthropoda</taxon>
        <taxon>Crustacea</taxon>
        <taxon>Oligostraca</taxon>
        <taxon>Ostracoda</taxon>
        <taxon>Podocopa</taxon>
        <taxon>Podocopida</taxon>
        <taxon>Darwinulocopina</taxon>
        <taxon>Darwinuloidea</taxon>
        <taxon>Darwinulidae</taxon>
        <taxon>Darwinula</taxon>
    </lineage>
</organism>
<proteinExistence type="predicted"/>
<evidence type="ECO:0000313" key="3">
    <source>
        <dbReference type="EMBL" id="CAD7246385.1"/>
    </source>
</evidence>
<evidence type="ECO:0000313" key="4">
    <source>
        <dbReference type="Proteomes" id="UP000677054"/>
    </source>
</evidence>
<dbReference type="InterPro" id="IPR018247">
    <property type="entry name" value="EF_Hand_1_Ca_BS"/>
</dbReference>
<keyword evidence="4" id="KW-1185">Reference proteome</keyword>
<accession>A0A7R8XFS8</accession>
<dbReference type="EMBL" id="CAJPEV010001118">
    <property type="protein sequence ID" value="CAG0890843.1"/>
    <property type="molecule type" value="Genomic_DNA"/>
</dbReference>
<name>A0A7R8XFS8_9CRUS</name>
<keyword evidence="1" id="KW-0106">Calcium</keyword>
<gene>
    <name evidence="3" type="ORF">DSTB1V02_LOCUS6235</name>
</gene>
<dbReference type="PROSITE" id="PS00018">
    <property type="entry name" value="EF_HAND_1"/>
    <property type="match status" value="1"/>
</dbReference>
<dbReference type="Proteomes" id="UP000677054">
    <property type="component" value="Unassembled WGS sequence"/>
</dbReference>
<dbReference type="GO" id="GO:0005509">
    <property type="term" value="F:calcium ion binding"/>
    <property type="evidence" value="ECO:0007669"/>
    <property type="project" value="InterPro"/>
</dbReference>
<evidence type="ECO:0000256" key="1">
    <source>
        <dbReference type="ARBA" id="ARBA00022837"/>
    </source>
</evidence>
<dbReference type="InterPro" id="IPR002048">
    <property type="entry name" value="EF_hand_dom"/>
</dbReference>
<dbReference type="SUPFAM" id="SSF47473">
    <property type="entry name" value="EF-hand"/>
    <property type="match status" value="1"/>
</dbReference>
<feature type="domain" description="EF-hand" evidence="2">
    <location>
        <begin position="49"/>
        <end position="84"/>
    </location>
</feature>